<protein>
    <submittedName>
        <fullName evidence="2">Uncharacterized protein DUF559</fullName>
    </submittedName>
</protein>
<dbReference type="AlphaFoldDB" id="A0A5S5CC82"/>
<dbReference type="OrthoDB" id="9798754at2"/>
<accession>A0A5S5CC82</accession>
<dbReference type="Proteomes" id="UP000324376">
    <property type="component" value="Unassembled WGS sequence"/>
</dbReference>
<evidence type="ECO:0000259" key="1">
    <source>
        <dbReference type="Pfam" id="PF04480"/>
    </source>
</evidence>
<name>A0A5S5CC82_9FLAO</name>
<sequence length="125" mass="14532">MNVVSTHIPVKEQVVKYSLNNTMGALDQLALAFTQKGFSFKRNYKIGNYTFDFYHPSLRLAIEIDGYAHEFPEIVNQDRPKKLLIPSLNLHVLRFTDHQILVDSEEIFRAIKTHNPLDKEINYVV</sequence>
<dbReference type="Pfam" id="PF04480">
    <property type="entry name" value="DUF559"/>
    <property type="match status" value="1"/>
</dbReference>
<dbReference type="InterPro" id="IPR007569">
    <property type="entry name" value="DUF559"/>
</dbReference>
<reference evidence="2 3" key="1">
    <citation type="submission" date="2019-07" db="EMBL/GenBank/DDBJ databases">
        <title>Genomic Encyclopedia of Archaeal and Bacterial Type Strains, Phase II (KMG-II): from individual species to whole genera.</title>
        <authorList>
            <person name="Goeker M."/>
        </authorList>
    </citation>
    <scope>NUCLEOTIDE SEQUENCE [LARGE SCALE GENOMIC DNA]</scope>
    <source>
        <strain evidence="2 3">DSM 17527</strain>
    </source>
</reference>
<dbReference type="RefSeq" id="WP_148781564.1">
    <property type="nucleotide sequence ID" value="NZ_VNHU01000002.1"/>
</dbReference>
<dbReference type="EMBL" id="VNHU01000002">
    <property type="protein sequence ID" value="TYP75946.1"/>
    <property type="molecule type" value="Genomic_DNA"/>
</dbReference>
<comment type="caution">
    <text evidence="2">The sequence shown here is derived from an EMBL/GenBank/DDBJ whole genome shotgun (WGS) entry which is preliminary data.</text>
</comment>
<evidence type="ECO:0000313" key="3">
    <source>
        <dbReference type="Proteomes" id="UP000324376"/>
    </source>
</evidence>
<gene>
    <name evidence="2" type="ORF">BD809_102157</name>
</gene>
<dbReference type="Gene3D" id="3.40.960.10">
    <property type="entry name" value="VSR Endonuclease"/>
    <property type="match status" value="1"/>
</dbReference>
<dbReference type="InterPro" id="IPR011335">
    <property type="entry name" value="Restrct_endonuc-II-like"/>
</dbReference>
<evidence type="ECO:0000313" key="2">
    <source>
        <dbReference type="EMBL" id="TYP75946.1"/>
    </source>
</evidence>
<proteinExistence type="predicted"/>
<feature type="domain" description="DUF559" evidence="1">
    <location>
        <begin position="36"/>
        <end position="112"/>
    </location>
</feature>
<dbReference type="SUPFAM" id="SSF52980">
    <property type="entry name" value="Restriction endonuclease-like"/>
    <property type="match status" value="1"/>
</dbReference>
<organism evidence="2 3">
    <name type="scientific">Aquimarina intermedia</name>
    <dbReference type="NCBI Taxonomy" id="350814"/>
    <lineage>
        <taxon>Bacteria</taxon>
        <taxon>Pseudomonadati</taxon>
        <taxon>Bacteroidota</taxon>
        <taxon>Flavobacteriia</taxon>
        <taxon>Flavobacteriales</taxon>
        <taxon>Flavobacteriaceae</taxon>
        <taxon>Aquimarina</taxon>
    </lineage>
</organism>
<keyword evidence="3" id="KW-1185">Reference proteome</keyword>